<reference evidence="9" key="2">
    <citation type="journal article" date="2015" name="Fish Shellfish Immunol.">
        <title>Early steps in the European eel (Anguilla anguilla)-Vibrio vulnificus interaction in the gills: Role of the RtxA13 toxin.</title>
        <authorList>
            <person name="Callol A."/>
            <person name="Pajuelo D."/>
            <person name="Ebbesson L."/>
            <person name="Teles M."/>
            <person name="MacKenzie S."/>
            <person name="Amaro C."/>
        </authorList>
    </citation>
    <scope>NUCLEOTIDE SEQUENCE</scope>
</reference>
<evidence type="ECO:0000256" key="8">
    <source>
        <dbReference type="SAM" id="Phobius"/>
    </source>
</evidence>
<dbReference type="EMBL" id="GBXM01089188">
    <property type="protein sequence ID" value="JAH19389.1"/>
    <property type="molecule type" value="Transcribed_RNA"/>
</dbReference>
<accession>A0A0E9QRD9</accession>
<keyword evidence="4 7" id="KW-0560">Oxidoreductase</keyword>
<evidence type="ECO:0000313" key="9">
    <source>
        <dbReference type="EMBL" id="JAH19389.1"/>
    </source>
</evidence>
<evidence type="ECO:0000256" key="1">
    <source>
        <dbReference type="ARBA" id="ARBA00010617"/>
    </source>
</evidence>
<dbReference type="PANTHER" id="PTHR24302:SF32">
    <property type="entry name" value="CYTOCHROME P450, FAMILY 3, SUBFAMILY A, POLYPEPTIDE 65"/>
    <property type="match status" value="1"/>
</dbReference>
<evidence type="ECO:0000256" key="7">
    <source>
        <dbReference type="RuleBase" id="RU368049"/>
    </source>
</evidence>
<keyword evidence="3 7" id="KW-0479">Metal-binding</keyword>
<organism evidence="9">
    <name type="scientific">Anguilla anguilla</name>
    <name type="common">European freshwater eel</name>
    <name type="synonym">Muraena anguilla</name>
    <dbReference type="NCBI Taxonomy" id="7936"/>
    <lineage>
        <taxon>Eukaryota</taxon>
        <taxon>Metazoa</taxon>
        <taxon>Chordata</taxon>
        <taxon>Craniata</taxon>
        <taxon>Vertebrata</taxon>
        <taxon>Euteleostomi</taxon>
        <taxon>Actinopterygii</taxon>
        <taxon>Neopterygii</taxon>
        <taxon>Teleostei</taxon>
        <taxon>Anguilliformes</taxon>
        <taxon>Anguillidae</taxon>
        <taxon>Anguilla</taxon>
    </lineage>
</organism>
<comment type="function">
    <text evidence="7">Cytochromes P450 are a group of heme-thiolate monooxygenases. In liver microsomes, this enzyme is involved in an NADPH-dependent electron transport pathway. It oxidizes a variety of structurally unrelated compounds, including steroids, fatty acids, and xenobiotics.</text>
</comment>
<dbReference type="PANTHER" id="PTHR24302">
    <property type="entry name" value="CYTOCHROME P450 FAMILY 3"/>
    <property type="match status" value="1"/>
</dbReference>
<dbReference type="EC" id="1.14.14.-" evidence="7"/>
<reference evidence="9" key="1">
    <citation type="submission" date="2014-11" db="EMBL/GenBank/DDBJ databases">
        <authorList>
            <person name="Amaro Gonzalez C."/>
        </authorList>
    </citation>
    <scope>NUCLEOTIDE SEQUENCE</scope>
</reference>
<sequence>MDVVTSTSFSVDIDSLSNPDDPFVTNIKKMLKFDLLNPLFVLIAFFPFLAPLLEKMDFALFQHL</sequence>
<proteinExistence type="inferred from homology"/>
<dbReference type="InterPro" id="IPR050705">
    <property type="entry name" value="Cytochrome_P450_3A"/>
</dbReference>
<dbReference type="InterPro" id="IPR008072">
    <property type="entry name" value="Cyt_P450_E_CYP3A"/>
</dbReference>
<comment type="catalytic activity">
    <reaction evidence="7">
        <text>an organic molecule + reduced [NADPH--hemoprotein reductase] + O2 = an alcohol + oxidized [NADPH--hemoprotein reductase] + H2O + H(+)</text>
        <dbReference type="Rhea" id="RHEA:17149"/>
        <dbReference type="Rhea" id="RHEA-COMP:11964"/>
        <dbReference type="Rhea" id="RHEA-COMP:11965"/>
        <dbReference type="ChEBI" id="CHEBI:15377"/>
        <dbReference type="ChEBI" id="CHEBI:15378"/>
        <dbReference type="ChEBI" id="CHEBI:15379"/>
        <dbReference type="ChEBI" id="CHEBI:30879"/>
        <dbReference type="ChEBI" id="CHEBI:57618"/>
        <dbReference type="ChEBI" id="CHEBI:58210"/>
        <dbReference type="ChEBI" id="CHEBI:142491"/>
        <dbReference type="EC" id="1.14.14.1"/>
    </reaction>
</comment>
<dbReference type="AlphaFoldDB" id="A0A0E9QRD9"/>
<keyword evidence="6 7" id="KW-0503">Monooxygenase</keyword>
<keyword evidence="8" id="KW-0472">Membrane</keyword>
<keyword evidence="7" id="KW-0256">Endoplasmic reticulum</keyword>
<name>A0A0E9QRD9_ANGAN</name>
<keyword evidence="7" id="KW-0492">Microsome</keyword>
<evidence type="ECO:0000256" key="5">
    <source>
        <dbReference type="ARBA" id="ARBA00023004"/>
    </source>
</evidence>
<keyword evidence="8" id="KW-0812">Transmembrane</keyword>
<keyword evidence="2 7" id="KW-0349">Heme</keyword>
<dbReference type="GO" id="GO:0020037">
    <property type="term" value="F:heme binding"/>
    <property type="evidence" value="ECO:0007669"/>
    <property type="project" value="UniProtKB-UniRule"/>
</dbReference>
<dbReference type="PRINTS" id="PR01689">
    <property type="entry name" value="EP450IICYP3A"/>
</dbReference>
<keyword evidence="5 7" id="KW-0408">Iron</keyword>
<dbReference type="GO" id="GO:0005789">
    <property type="term" value="C:endoplasmic reticulum membrane"/>
    <property type="evidence" value="ECO:0007669"/>
    <property type="project" value="UniProtKB-SubCell"/>
</dbReference>
<comment type="cofactor">
    <cofactor evidence="7">
        <name>heme</name>
        <dbReference type="ChEBI" id="CHEBI:30413"/>
    </cofactor>
</comment>
<dbReference type="InterPro" id="IPR036396">
    <property type="entry name" value="Cyt_P450_sf"/>
</dbReference>
<dbReference type="GO" id="GO:0016712">
    <property type="term" value="F:oxidoreductase activity, acting on paired donors, with incorporation or reduction of molecular oxygen, reduced flavin or flavoprotein as one donor, and incorporation of one atom of oxygen"/>
    <property type="evidence" value="ECO:0007669"/>
    <property type="project" value="UniProtKB-EC"/>
</dbReference>
<evidence type="ECO:0000256" key="6">
    <source>
        <dbReference type="ARBA" id="ARBA00023033"/>
    </source>
</evidence>
<keyword evidence="8" id="KW-1133">Transmembrane helix</keyword>
<dbReference type="GO" id="GO:0008395">
    <property type="term" value="F:steroid hydroxylase activity"/>
    <property type="evidence" value="ECO:0007669"/>
    <property type="project" value="TreeGrafter"/>
</dbReference>
<dbReference type="GO" id="GO:0005506">
    <property type="term" value="F:iron ion binding"/>
    <property type="evidence" value="ECO:0007669"/>
    <property type="project" value="UniProtKB-UniRule"/>
</dbReference>
<feature type="transmembrane region" description="Helical" evidence="8">
    <location>
        <begin position="35"/>
        <end position="53"/>
    </location>
</feature>
<evidence type="ECO:0000256" key="4">
    <source>
        <dbReference type="ARBA" id="ARBA00023002"/>
    </source>
</evidence>
<protein>
    <recommendedName>
        <fullName evidence="7">Cytochrome P450 3A</fullName>
        <ecNumber evidence="7">1.14.14.-</ecNumber>
    </recommendedName>
</protein>
<evidence type="ECO:0000256" key="3">
    <source>
        <dbReference type="ARBA" id="ARBA00022723"/>
    </source>
</evidence>
<dbReference type="Gene3D" id="1.10.630.10">
    <property type="entry name" value="Cytochrome P450"/>
    <property type="match status" value="1"/>
</dbReference>
<evidence type="ECO:0000256" key="2">
    <source>
        <dbReference type="ARBA" id="ARBA00022617"/>
    </source>
</evidence>
<comment type="subcellular location">
    <subcellularLocation>
        <location evidence="7">Endoplasmic reticulum membrane</location>
    </subcellularLocation>
    <subcellularLocation>
        <location evidence="7">Microsome membrane</location>
    </subcellularLocation>
</comment>
<comment type="similarity">
    <text evidence="1 7">Belongs to the cytochrome P450 family.</text>
</comment>